<sequence>MASGHKINFNDNPDSSHSCTMESSNNLNDRSRSMSEGNLLGSFSGNKVSQPLFHQYLHSSSHRPSEMNLIRFNVPQPTGILNVPKGFYPLHHHSSENVSSMAREMKTFSGPQHKIPFCSNEYLAPHIPSGTEFSVRRNRESFRQDLRVQQSSEKDGSHPPTIQSPDNVPRMNPQLLSKRHNFTEYRCNTIQETDTKNVMGGNEISATQGSYAASQQFVELNMNRFQRFDLLEQQQSGNKPNAPQNSYPLSHKPQQRTSNIGQKESSISRKVFENECRSSQCPNLPTYFPDSGESNRIQDLPLQSSQHSGCRSREIQSLLPHQLESQFNWKLGIDPKHYCALYYPNRVIPNESVTSQNLHSLSQQLVESETHKIQDQNPLPKAFIKINPNKRQTPHSRSQQRLKRKSCAIPHAKIKSNMSDTYPLPGNSSGTDHVISRKEISSDKAPDNVIGVESIDLRMLQHLYSNRSELINILVFGPEDCSRSLLQTSAGRIPLRFAWPYCFAFQRDITRSGILMKVAVWEIHALIESINFLKYSCLFTKHTIILALNARDRPKLLLTLRSVTSLIRRDISCSAPIILVGCKVSMGTSDNVLDSENSFALTNMGFRLKAKYDLSAFLECSVDSTEEVETVILTALDVSFLCK</sequence>
<protein>
    <submittedName>
        <fullName evidence="2">Uncharacterized protein</fullName>
    </submittedName>
</protein>
<feature type="compositionally biased region" description="Polar residues" evidence="1">
    <location>
        <begin position="9"/>
        <end position="28"/>
    </location>
</feature>
<organism evidence="2 3">
    <name type="scientific">Larinioides sclopetarius</name>
    <dbReference type="NCBI Taxonomy" id="280406"/>
    <lineage>
        <taxon>Eukaryota</taxon>
        <taxon>Metazoa</taxon>
        <taxon>Ecdysozoa</taxon>
        <taxon>Arthropoda</taxon>
        <taxon>Chelicerata</taxon>
        <taxon>Arachnida</taxon>
        <taxon>Araneae</taxon>
        <taxon>Araneomorphae</taxon>
        <taxon>Entelegynae</taxon>
        <taxon>Araneoidea</taxon>
        <taxon>Araneidae</taxon>
        <taxon>Larinioides</taxon>
    </lineage>
</organism>
<proteinExistence type="predicted"/>
<feature type="compositionally biased region" description="Polar residues" evidence="1">
    <location>
        <begin position="255"/>
        <end position="265"/>
    </location>
</feature>
<dbReference type="Gene3D" id="3.40.50.300">
    <property type="entry name" value="P-loop containing nucleotide triphosphate hydrolases"/>
    <property type="match status" value="1"/>
</dbReference>
<name>A0AAV2BGX9_9ARAC</name>
<dbReference type="AlphaFoldDB" id="A0AAV2BGX9"/>
<feature type="region of interest" description="Disordered" evidence="1">
    <location>
        <begin position="1"/>
        <end position="41"/>
    </location>
</feature>
<evidence type="ECO:0000256" key="1">
    <source>
        <dbReference type="SAM" id="MobiDB-lite"/>
    </source>
</evidence>
<feature type="compositionally biased region" description="Polar residues" evidence="1">
    <location>
        <begin position="235"/>
        <end position="248"/>
    </location>
</feature>
<feature type="region of interest" description="Disordered" evidence="1">
    <location>
        <begin position="235"/>
        <end position="265"/>
    </location>
</feature>
<dbReference type="InterPro" id="IPR027417">
    <property type="entry name" value="P-loop_NTPase"/>
</dbReference>
<comment type="caution">
    <text evidence="2">The sequence shown here is derived from an EMBL/GenBank/DDBJ whole genome shotgun (WGS) entry which is preliminary data.</text>
</comment>
<evidence type="ECO:0000313" key="2">
    <source>
        <dbReference type="EMBL" id="CAL1295187.1"/>
    </source>
</evidence>
<feature type="region of interest" description="Disordered" evidence="1">
    <location>
        <begin position="142"/>
        <end position="173"/>
    </location>
</feature>
<evidence type="ECO:0000313" key="3">
    <source>
        <dbReference type="Proteomes" id="UP001497382"/>
    </source>
</evidence>
<dbReference type="Proteomes" id="UP001497382">
    <property type="component" value="Unassembled WGS sequence"/>
</dbReference>
<gene>
    <name evidence="2" type="ORF">LARSCL_LOCUS19139</name>
</gene>
<accession>A0AAV2BGX9</accession>
<dbReference type="EMBL" id="CAXIEN010000364">
    <property type="protein sequence ID" value="CAL1295187.1"/>
    <property type="molecule type" value="Genomic_DNA"/>
</dbReference>
<keyword evidence="3" id="KW-1185">Reference proteome</keyword>
<feature type="compositionally biased region" description="Basic and acidic residues" evidence="1">
    <location>
        <begin position="142"/>
        <end position="157"/>
    </location>
</feature>
<reference evidence="2 3" key="1">
    <citation type="submission" date="2024-04" db="EMBL/GenBank/DDBJ databases">
        <authorList>
            <person name="Rising A."/>
            <person name="Reimegard J."/>
            <person name="Sonavane S."/>
            <person name="Akerstrom W."/>
            <person name="Nylinder S."/>
            <person name="Hedman E."/>
            <person name="Kallberg Y."/>
        </authorList>
    </citation>
    <scope>NUCLEOTIDE SEQUENCE [LARGE SCALE GENOMIC DNA]</scope>
</reference>